<accession>A0A7W8E9Y4</accession>
<evidence type="ECO:0000313" key="3">
    <source>
        <dbReference type="Proteomes" id="UP000584867"/>
    </source>
</evidence>
<dbReference type="Proteomes" id="UP000584867">
    <property type="component" value="Unassembled WGS sequence"/>
</dbReference>
<evidence type="ECO:0000313" key="2">
    <source>
        <dbReference type="EMBL" id="MBB5064171.1"/>
    </source>
</evidence>
<dbReference type="AlphaFoldDB" id="A0A7W8E9Y4"/>
<protein>
    <recommendedName>
        <fullName evidence="4">Lipoprotein</fullName>
    </recommendedName>
</protein>
<evidence type="ECO:0008006" key="4">
    <source>
        <dbReference type="Google" id="ProtNLM"/>
    </source>
</evidence>
<dbReference type="RefSeq" id="WP_184255840.1">
    <property type="nucleotide sequence ID" value="NZ_JACHIO010000009.1"/>
</dbReference>
<feature type="chain" id="PRO_5030977952" description="Lipoprotein" evidence="1">
    <location>
        <begin position="25"/>
        <end position="441"/>
    </location>
</feature>
<proteinExistence type="predicted"/>
<comment type="caution">
    <text evidence="2">The sequence shown here is derived from an EMBL/GenBank/DDBJ whole genome shotgun (WGS) entry which is preliminary data.</text>
</comment>
<organism evidence="2 3">
    <name type="scientific">Granulicella mallensis</name>
    <dbReference type="NCBI Taxonomy" id="940614"/>
    <lineage>
        <taxon>Bacteria</taxon>
        <taxon>Pseudomonadati</taxon>
        <taxon>Acidobacteriota</taxon>
        <taxon>Terriglobia</taxon>
        <taxon>Terriglobales</taxon>
        <taxon>Acidobacteriaceae</taxon>
        <taxon>Granulicella</taxon>
    </lineage>
</organism>
<keyword evidence="1" id="KW-0732">Signal</keyword>
<sequence>MKKVVLASLLAVAGAATVMQPCFAQDTPPATPAPAAGQAGGQVQMSADEYKAYNDADTATTPAAKAAGFEAYLKAYPNSAVKQDVLQKLMFAYSGTNDPVKTLDAADRLLQVDPSNLPALTFETYLRRTASDALTDPAAKTAGLDKAAGFAQTGLTATKPQNMADADFQKLKSQATVTFESAIADDDMSKKDYADAITAIKTEITGAQDATQAPGPVLQDVFFLATSYMNSTPPDYLNCAWYATRAAAFAGTFAPQIQPTATYCYKKYHGKEDGYDKLQALVKTSLTPPADLATTITPAPKPADLVANLIATTPDLATLAIIDKEFVLQYGKPEDADKVFGTVKGKSTQFPDTIVVAATADQLQVSVSDDAVQSKTADFAFNFATPLKTVPAVGDKISLTGTYDSYTPSPLLITMSNASVVEKKKPAAKAPVHHTVHHTSN</sequence>
<evidence type="ECO:0000256" key="1">
    <source>
        <dbReference type="SAM" id="SignalP"/>
    </source>
</evidence>
<gene>
    <name evidence="2" type="ORF">HDF15_002522</name>
</gene>
<feature type="signal peptide" evidence="1">
    <location>
        <begin position="1"/>
        <end position="24"/>
    </location>
</feature>
<reference evidence="2 3" key="1">
    <citation type="submission" date="2020-08" db="EMBL/GenBank/DDBJ databases">
        <title>Genomic Encyclopedia of Type Strains, Phase IV (KMG-V): Genome sequencing to study the core and pangenomes of soil and plant-associated prokaryotes.</title>
        <authorList>
            <person name="Whitman W."/>
        </authorList>
    </citation>
    <scope>NUCLEOTIDE SEQUENCE [LARGE SCALE GENOMIC DNA]</scope>
    <source>
        <strain evidence="2 3">X5P3</strain>
    </source>
</reference>
<dbReference type="EMBL" id="JACHIO010000009">
    <property type="protein sequence ID" value="MBB5064171.1"/>
    <property type="molecule type" value="Genomic_DNA"/>
</dbReference>
<name>A0A7W8E9Y4_9BACT</name>